<protein>
    <submittedName>
        <fullName evidence="1">Sarcosine oxidase subunit gamma family protein</fullName>
    </submittedName>
</protein>
<sequence length="173" mass="18611">MLDNSGKWQPEPDWASARLAGRTIALRAVTGLPQRLVSGDLDRFLAGHGLGKDVGALGLATGARYAVRLARDRLLAVGIPVDDGWHEAGYAVTGVGSALRVFEARGDGIRDLLARATTIDVDNPGPCAALSFCGVTAVVYFHEDTQTLRIHADRGLAVYLWEWFECQPLLSAR</sequence>
<keyword evidence="2" id="KW-1185">Reference proteome</keyword>
<comment type="caution">
    <text evidence="1">The sequence shown here is derived from an EMBL/GenBank/DDBJ whole genome shotgun (WGS) entry which is preliminary data.</text>
</comment>
<dbReference type="RefSeq" id="WP_256119178.1">
    <property type="nucleotide sequence ID" value="NZ_WHSB02000008.1"/>
</dbReference>
<proteinExistence type="predicted"/>
<name>A0ABT1RBH7_9HYPH</name>
<evidence type="ECO:0000313" key="1">
    <source>
        <dbReference type="EMBL" id="MCQ4632545.1"/>
    </source>
</evidence>
<dbReference type="Proteomes" id="UP000996601">
    <property type="component" value="Unassembled WGS sequence"/>
</dbReference>
<accession>A0ABT1RBH7</accession>
<reference evidence="1" key="1">
    <citation type="submission" date="2021-07" db="EMBL/GenBank/DDBJ databases">
        <title>Shinella sp. nov., a novel member of the genus Shinella from water.</title>
        <authorList>
            <person name="Deng Y."/>
        </authorList>
    </citation>
    <scope>NUCLEOTIDE SEQUENCE</scope>
    <source>
        <strain evidence="1">CPCC 100929</strain>
    </source>
</reference>
<dbReference type="InterPro" id="IPR027266">
    <property type="entry name" value="TrmE/GcvT-like"/>
</dbReference>
<organism evidence="1 2">
    <name type="scientific">Shinella lacus</name>
    <dbReference type="NCBI Taxonomy" id="2654216"/>
    <lineage>
        <taxon>Bacteria</taxon>
        <taxon>Pseudomonadati</taxon>
        <taxon>Pseudomonadota</taxon>
        <taxon>Alphaproteobacteria</taxon>
        <taxon>Hyphomicrobiales</taxon>
        <taxon>Rhizobiaceae</taxon>
        <taxon>Shinella</taxon>
    </lineage>
</organism>
<dbReference type="Gene3D" id="3.30.1360.120">
    <property type="entry name" value="Probable tRNA modification gtpase trme, domain 1"/>
    <property type="match status" value="1"/>
</dbReference>
<dbReference type="EMBL" id="WHSB02000008">
    <property type="protein sequence ID" value="MCQ4632545.1"/>
    <property type="molecule type" value="Genomic_DNA"/>
</dbReference>
<gene>
    <name evidence="1" type="ORF">GB927_021050</name>
</gene>
<evidence type="ECO:0000313" key="2">
    <source>
        <dbReference type="Proteomes" id="UP000996601"/>
    </source>
</evidence>